<dbReference type="Pfam" id="PF16116">
    <property type="entry name" value="DUF4832"/>
    <property type="match status" value="1"/>
</dbReference>
<feature type="signal peptide" evidence="2">
    <location>
        <begin position="1"/>
        <end position="41"/>
    </location>
</feature>
<evidence type="ECO:0000259" key="3">
    <source>
        <dbReference type="Pfam" id="PF00652"/>
    </source>
</evidence>
<evidence type="ECO:0000313" key="7">
    <source>
        <dbReference type="Proteomes" id="UP001064933"/>
    </source>
</evidence>
<proteinExistence type="predicted"/>
<dbReference type="InterPro" id="IPR035992">
    <property type="entry name" value="Ricin_B-like_lectins"/>
</dbReference>
<evidence type="ECO:0000313" key="6">
    <source>
        <dbReference type="EMBL" id="UXH78381.1"/>
    </source>
</evidence>
<feature type="domain" description="Ricin B lectin" evidence="3">
    <location>
        <begin position="86"/>
        <end position="173"/>
    </location>
</feature>
<dbReference type="Pfam" id="PF00652">
    <property type="entry name" value="Ricin_B_lectin"/>
    <property type="match status" value="1"/>
</dbReference>
<evidence type="ECO:0000256" key="2">
    <source>
        <dbReference type="SAM" id="SignalP"/>
    </source>
</evidence>
<keyword evidence="2" id="KW-0732">Signal</keyword>
<dbReference type="CDD" id="cd00161">
    <property type="entry name" value="beta-trefoil_Ricin-like"/>
    <property type="match status" value="1"/>
</dbReference>
<feature type="domain" description="DUF4832" evidence="4">
    <location>
        <begin position="423"/>
        <end position="638"/>
    </location>
</feature>
<protein>
    <submittedName>
        <fullName evidence="6">DUF4832 domain-containing protein</fullName>
    </submittedName>
</protein>
<dbReference type="PROSITE" id="PS50231">
    <property type="entry name" value="RICIN_B_LECTIN"/>
    <property type="match status" value="1"/>
</dbReference>
<evidence type="ECO:0000256" key="1">
    <source>
        <dbReference type="SAM" id="MobiDB-lite"/>
    </source>
</evidence>
<dbReference type="Pfam" id="PF16173">
    <property type="entry name" value="DUF4874"/>
    <property type="match status" value="1"/>
</dbReference>
<dbReference type="EMBL" id="CP104562">
    <property type="protein sequence ID" value="UXH78381.1"/>
    <property type="molecule type" value="Genomic_DNA"/>
</dbReference>
<gene>
    <name evidence="6" type="ORF">N4261_00080</name>
</gene>
<dbReference type="InterPro" id="IPR032267">
    <property type="entry name" value="DUF4832"/>
</dbReference>
<feature type="region of interest" description="Disordered" evidence="1">
    <location>
        <begin position="172"/>
        <end position="229"/>
    </location>
</feature>
<dbReference type="InterPro" id="IPR032379">
    <property type="entry name" value="DUF4874"/>
</dbReference>
<feature type="compositionally biased region" description="Pro residues" evidence="1">
    <location>
        <begin position="176"/>
        <end position="224"/>
    </location>
</feature>
<feature type="domain" description="DUF4874" evidence="5">
    <location>
        <begin position="241"/>
        <end position="404"/>
    </location>
</feature>
<dbReference type="RefSeq" id="WP_261758169.1">
    <property type="nucleotide sequence ID" value="NZ_CP104562.2"/>
</dbReference>
<dbReference type="Gene3D" id="2.80.10.50">
    <property type="match status" value="1"/>
</dbReference>
<evidence type="ECO:0000259" key="5">
    <source>
        <dbReference type="Pfam" id="PF16173"/>
    </source>
</evidence>
<organism evidence="6 7">
    <name type="scientific">Roseateles amylovorans</name>
    <dbReference type="NCBI Taxonomy" id="2978473"/>
    <lineage>
        <taxon>Bacteria</taxon>
        <taxon>Pseudomonadati</taxon>
        <taxon>Pseudomonadota</taxon>
        <taxon>Betaproteobacteria</taxon>
        <taxon>Burkholderiales</taxon>
        <taxon>Sphaerotilaceae</taxon>
        <taxon>Roseateles</taxon>
    </lineage>
</organism>
<accession>A0ABY6B2E0</accession>
<dbReference type="Proteomes" id="UP001064933">
    <property type="component" value="Chromosome"/>
</dbReference>
<dbReference type="SUPFAM" id="SSF50370">
    <property type="entry name" value="Ricin B-like lectins"/>
    <property type="match status" value="1"/>
</dbReference>
<keyword evidence="7" id="KW-1185">Reference proteome</keyword>
<name>A0ABY6B2E0_9BURK</name>
<dbReference type="InterPro" id="IPR000772">
    <property type="entry name" value="Ricin_B_lectin"/>
</dbReference>
<evidence type="ECO:0000259" key="4">
    <source>
        <dbReference type="Pfam" id="PF16116"/>
    </source>
</evidence>
<feature type="chain" id="PRO_5045936467" evidence="2">
    <location>
        <begin position="42"/>
        <end position="664"/>
    </location>
</feature>
<sequence>MRITTPCPLPPNVSPAKRTLPFVAGCLSAGLLALSPAFATAAPLVSQPSATCLEAKIDTWDIRLSKCSASSLQDFAFVPTSTNSSTFTLKNTQAGLCVAATAARNNAFVELAECKSSQSLQRFQRTPLSGGATAQFKLAGNNLCLTAPAQVGAVGFALATCSTTNARQAWRLNAPTPAPGPAPTPAPAPSPAPTPAPAPTPTPAPAPAPAPTPAPAPAPAPTPAPSAVETDFTVSTAEIPNPDRGMYVWAADNLLQWTQDDANAQFKAGYRLIYAPVRLDAYASTTLPASLLTQLSDGFAKARRAGLKLVPRFLYNYPANETEYRNVKDAPLDRVLGHIDQLKPVLAANADVIAYLQAGFVGAWGEWHTSSNNLTATGPRTQIRDALLAALPADKFLQLRYPAYLMQWAPQTPSWRDGSSASRVGVHNDCFLASTTDVGTYSENATTRQKERDYVAALGTVAPFGGETCNPADENNPTPRTTCDDILREGQQYGLTYLNNSYYRELFHSRWEAQGCMAEVKRRMGYRFELATLRHTNALSSGQSGDLVITVRNTGWARAFNPRSVELVLKHRTTGAVIRIALPTIDPRTWLPNNISRASARFTVPTGTPTGAYDVLLALPDSAASLRSDVRYSVRPANADNAAKAQSWDASLGAFRSGTVLTVR</sequence>
<reference evidence="6" key="1">
    <citation type="submission" date="2022-10" db="EMBL/GenBank/DDBJ databases">
        <title>Characterization and whole genome sequencing of a new Roseateles species, isolated from fresh water.</title>
        <authorList>
            <person name="Guliayeva D.Y."/>
            <person name="Akhremchuk A.E."/>
            <person name="Sikolenko M.A."/>
            <person name="Valentovich L.N."/>
            <person name="Sidarenka A.V."/>
        </authorList>
    </citation>
    <scope>NUCLEOTIDE SEQUENCE</scope>
    <source>
        <strain evidence="6">BIM B-1768</strain>
    </source>
</reference>